<proteinExistence type="predicted"/>
<reference evidence="1" key="1">
    <citation type="submission" date="2015-06" db="UniProtKB">
        <authorList>
            <consortium name="EnsemblPlants"/>
        </authorList>
    </citation>
    <scope>IDENTIFICATION</scope>
</reference>
<dbReference type="EnsemblPlants" id="EMT07741">
    <property type="protein sequence ID" value="EMT07741"/>
    <property type="gene ID" value="F775_24032"/>
</dbReference>
<sequence>MDATVRSPAPCVLHRCLMLMAHAPAHFLPPSTLPPSQPVDVHMPHNKCGGDHGLSRSASPFFRWLTYYSRRWSSTWRSLPCPKHHFGRSCPPLCDDCSNADQVFGVMSERPQVCMFAVMRIHQFVMSLEVGVVPEDGDQWRALAHCFWDDTAKTNKDDDHVPISSGFVQVLMKPSTIGGTELSSSRFVTLVSKGKISQFILQITVGYITDTSSIIVVK</sequence>
<protein>
    <submittedName>
        <fullName evidence="1">Uncharacterized protein</fullName>
    </submittedName>
</protein>
<evidence type="ECO:0000313" key="1">
    <source>
        <dbReference type="EnsemblPlants" id="EMT07741"/>
    </source>
</evidence>
<name>M8B183_AEGTA</name>
<accession>M8B183</accession>
<organism evidence="1">
    <name type="scientific">Aegilops tauschii</name>
    <name type="common">Tausch's goatgrass</name>
    <name type="synonym">Aegilops squarrosa</name>
    <dbReference type="NCBI Taxonomy" id="37682"/>
    <lineage>
        <taxon>Eukaryota</taxon>
        <taxon>Viridiplantae</taxon>
        <taxon>Streptophyta</taxon>
        <taxon>Embryophyta</taxon>
        <taxon>Tracheophyta</taxon>
        <taxon>Spermatophyta</taxon>
        <taxon>Magnoliopsida</taxon>
        <taxon>Liliopsida</taxon>
        <taxon>Poales</taxon>
        <taxon>Poaceae</taxon>
        <taxon>BOP clade</taxon>
        <taxon>Pooideae</taxon>
        <taxon>Triticodae</taxon>
        <taxon>Triticeae</taxon>
        <taxon>Triticinae</taxon>
        <taxon>Aegilops</taxon>
    </lineage>
</organism>
<dbReference type="AlphaFoldDB" id="M8B183"/>